<reference evidence="4" key="1">
    <citation type="submission" date="2021-03" db="EMBL/GenBank/DDBJ databases">
        <authorList>
            <person name="Bekaert M."/>
        </authorList>
    </citation>
    <scope>NUCLEOTIDE SEQUENCE</scope>
</reference>
<feature type="signal peptide" evidence="3">
    <location>
        <begin position="1"/>
        <end position="17"/>
    </location>
</feature>
<proteinExistence type="predicted"/>
<gene>
    <name evidence="4" type="ORF">MEDL_4965</name>
</gene>
<evidence type="ECO:0000256" key="1">
    <source>
        <dbReference type="SAM" id="MobiDB-lite"/>
    </source>
</evidence>
<dbReference type="AlphaFoldDB" id="A0A8S3Q5U0"/>
<feature type="compositionally biased region" description="Polar residues" evidence="1">
    <location>
        <begin position="183"/>
        <end position="192"/>
    </location>
</feature>
<evidence type="ECO:0000256" key="3">
    <source>
        <dbReference type="SAM" id="SignalP"/>
    </source>
</evidence>
<sequence length="385" mass="44034">MSLFLVTVVFFFSFVSGKDRPGECFRNKWNKALQTNVRVNYCCDDYENRNGTCIECGKGYTSTDGMQCQQCQTQSFGKKCLKSCQCTENQRCHHVEGCVENQQSTTYQYQMTTEDHSTSVTLITKMYDGETEKDEGIKEDDNDQINAIFSQKIVVYSMCGAGLLIVITICYVCAKRLKYNRTTNRQNDNNGVNRLPEIPRDLPNPVLVNQERLMQFESLYDEIDEISSDKNNTPVERHDKTSVQSKSESSESESDEKLEHDGYLNPYQQIVKDTDNHDYNTAFADAGKSMEIELKNKQETGYIDAISSNNPNERKYLELLDLQCVNCFNECEVVKDFNALQLNPSQNMQCSGVEDFLISKKHSTSTFQLSSEKNTSKQKPKRLSI</sequence>
<organism evidence="4 5">
    <name type="scientific">Mytilus edulis</name>
    <name type="common">Blue mussel</name>
    <dbReference type="NCBI Taxonomy" id="6550"/>
    <lineage>
        <taxon>Eukaryota</taxon>
        <taxon>Metazoa</taxon>
        <taxon>Spiralia</taxon>
        <taxon>Lophotrochozoa</taxon>
        <taxon>Mollusca</taxon>
        <taxon>Bivalvia</taxon>
        <taxon>Autobranchia</taxon>
        <taxon>Pteriomorphia</taxon>
        <taxon>Mytilida</taxon>
        <taxon>Mytiloidea</taxon>
        <taxon>Mytilidae</taxon>
        <taxon>Mytilinae</taxon>
        <taxon>Mytilus</taxon>
    </lineage>
</organism>
<keyword evidence="2" id="KW-1133">Transmembrane helix</keyword>
<evidence type="ECO:0008006" key="6">
    <source>
        <dbReference type="Google" id="ProtNLM"/>
    </source>
</evidence>
<name>A0A8S3Q5U0_MYTED</name>
<comment type="caution">
    <text evidence="4">The sequence shown here is derived from an EMBL/GenBank/DDBJ whole genome shotgun (WGS) entry which is preliminary data.</text>
</comment>
<accession>A0A8S3Q5U0</accession>
<keyword evidence="2" id="KW-0472">Membrane</keyword>
<evidence type="ECO:0000313" key="4">
    <source>
        <dbReference type="EMBL" id="CAG2189609.1"/>
    </source>
</evidence>
<evidence type="ECO:0000256" key="2">
    <source>
        <dbReference type="SAM" id="Phobius"/>
    </source>
</evidence>
<feature type="region of interest" description="Disordered" evidence="1">
    <location>
        <begin position="227"/>
        <end position="261"/>
    </location>
</feature>
<feature type="transmembrane region" description="Helical" evidence="2">
    <location>
        <begin position="153"/>
        <end position="174"/>
    </location>
</feature>
<feature type="region of interest" description="Disordered" evidence="1">
    <location>
        <begin position="183"/>
        <end position="203"/>
    </location>
</feature>
<feature type="chain" id="PRO_5035765431" description="TNFR-Cys domain-containing protein" evidence="3">
    <location>
        <begin position="18"/>
        <end position="385"/>
    </location>
</feature>
<keyword evidence="5" id="KW-1185">Reference proteome</keyword>
<dbReference type="OrthoDB" id="6150066at2759"/>
<keyword evidence="3" id="KW-0732">Signal</keyword>
<dbReference type="Proteomes" id="UP000683360">
    <property type="component" value="Unassembled WGS sequence"/>
</dbReference>
<dbReference type="EMBL" id="CAJPWZ010000297">
    <property type="protein sequence ID" value="CAG2189609.1"/>
    <property type="molecule type" value="Genomic_DNA"/>
</dbReference>
<evidence type="ECO:0000313" key="5">
    <source>
        <dbReference type="Proteomes" id="UP000683360"/>
    </source>
</evidence>
<protein>
    <recommendedName>
        <fullName evidence="6">TNFR-Cys domain-containing protein</fullName>
    </recommendedName>
</protein>
<keyword evidence="2" id="KW-0812">Transmembrane</keyword>